<dbReference type="PANTHER" id="PTHR31084">
    <property type="entry name" value="ALPHA-L-FUCOSIDASE 2"/>
    <property type="match status" value="1"/>
</dbReference>
<evidence type="ECO:0000259" key="2">
    <source>
        <dbReference type="Pfam" id="PF22124"/>
    </source>
</evidence>
<sequence length="198" mass="21502">MIMEGTCPSQRPTLKQDGASGAAGIKFAAARSLQMGGATASTTVLNNQKMRIDDADWVLLRVTASSSFDGPFVNPLDSKLDPKSDALRTLNISRNITFSQLRVAHLKDYQGLFHRVSLQLSQASTAENPNTGEACEAIKTTAERVNRFRSEEDPSLVELLFQNGRYLLISSSRPGTQGFSSPEHKSSDELLASTSLQP</sequence>
<dbReference type="Gene3D" id="2.70.98.50">
    <property type="entry name" value="putative glycoside hydrolase family protein from bacillus halodurans"/>
    <property type="match status" value="1"/>
</dbReference>
<evidence type="ECO:0000256" key="1">
    <source>
        <dbReference type="SAM" id="MobiDB-lite"/>
    </source>
</evidence>
<dbReference type="InterPro" id="IPR054363">
    <property type="entry name" value="GH95_cat"/>
</dbReference>
<dbReference type="PANTHER" id="PTHR31084:SF14">
    <property type="entry name" value="SECRETED PROTEIN, PUTATIVE, EXPRESSED-RELATED"/>
    <property type="match status" value="1"/>
</dbReference>
<dbReference type="GO" id="GO:0004560">
    <property type="term" value="F:alpha-L-fucosidase activity"/>
    <property type="evidence" value="ECO:0007669"/>
    <property type="project" value="TreeGrafter"/>
</dbReference>
<dbReference type="InterPro" id="IPR008928">
    <property type="entry name" value="6-hairpin_glycosidase_sf"/>
</dbReference>
<reference evidence="3" key="1">
    <citation type="submission" date="2014-09" db="EMBL/GenBank/DDBJ databases">
        <authorList>
            <person name="Magalhaes I.L.F."/>
            <person name="Oliveira U."/>
            <person name="Santos F.R."/>
            <person name="Vidigal T.H.D.A."/>
            <person name="Brescovit A.D."/>
            <person name="Santos A.J."/>
        </authorList>
    </citation>
    <scope>NUCLEOTIDE SEQUENCE</scope>
    <source>
        <tissue evidence="3">Shoot tissue taken approximately 20 cm above the soil surface</tissue>
    </source>
</reference>
<dbReference type="EMBL" id="GBRH01181273">
    <property type="protein sequence ID" value="JAE16623.1"/>
    <property type="molecule type" value="Transcribed_RNA"/>
</dbReference>
<proteinExistence type="predicted"/>
<organism evidence="3">
    <name type="scientific">Arundo donax</name>
    <name type="common">Giant reed</name>
    <name type="synonym">Donax arundinaceus</name>
    <dbReference type="NCBI Taxonomy" id="35708"/>
    <lineage>
        <taxon>Eukaryota</taxon>
        <taxon>Viridiplantae</taxon>
        <taxon>Streptophyta</taxon>
        <taxon>Embryophyta</taxon>
        <taxon>Tracheophyta</taxon>
        <taxon>Spermatophyta</taxon>
        <taxon>Magnoliopsida</taxon>
        <taxon>Liliopsida</taxon>
        <taxon>Poales</taxon>
        <taxon>Poaceae</taxon>
        <taxon>PACMAD clade</taxon>
        <taxon>Arundinoideae</taxon>
        <taxon>Arundineae</taxon>
        <taxon>Arundo</taxon>
    </lineage>
</organism>
<reference evidence="3" key="2">
    <citation type="journal article" date="2015" name="Data Brief">
        <title>Shoot transcriptome of the giant reed, Arundo donax.</title>
        <authorList>
            <person name="Barrero R.A."/>
            <person name="Guerrero F.D."/>
            <person name="Moolhuijzen P."/>
            <person name="Goolsby J.A."/>
            <person name="Tidwell J."/>
            <person name="Bellgard S.E."/>
            <person name="Bellgard M.I."/>
        </authorList>
    </citation>
    <scope>NUCLEOTIDE SEQUENCE</scope>
    <source>
        <tissue evidence="3">Shoot tissue taken approximately 20 cm above the soil surface</tissue>
    </source>
</reference>
<dbReference type="SUPFAM" id="SSF48208">
    <property type="entry name" value="Six-hairpin glycosidases"/>
    <property type="match status" value="1"/>
</dbReference>
<accession>A0A0A9G7K7</accession>
<feature type="region of interest" description="Disordered" evidence="1">
    <location>
        <begin position="172"/>
        <end position="198"/>
    </location>
</feature>
<protein>
    <recommendedName>
        <fullName evidence="2">Glycosyl hydrolase family 95 catalytic domain-containing protein</fullName>
    </recommendedName>
</protein>
<evidence type="ECO:0000313" key="3">
    <source>
        <dbReference type="EMBL" id="JAE16623.1"/>
    </source>
</evidence>
<feature type="domain" description="Glycosyl hydrolase family 95 catalytic" evidence="2">
    <location>
        <begin position="98"/>
        <end position="177"/>
    </location>
</feature>
<name>A0A0A9G7K7_ARUDO</name>
<dbReference type="Pfam" id="PF22124">
    <property type="entry name" value="Glyco_hydro_95_cat"/>
    <property type="match status" value="1"/>
</dbReference>
<dbReference type="AlphaFoldDB" id="A0A0A9G7K7"/>
<dbReference type="GO" id="GO:0005975">
    <property type="term" value="P:carbohydrate metabolic process"/>
    <property type="evidence" value="ECO:0007669"/>
    <property type="project" value="InterPro"/>
</dbReference>